<dbReference type="InterPro" id="IPR037121">
    <property type="entry name" value="Ribosomal_bL25_C"/>
</dbReference>
<proteinExistence type="inferred from homology"/>
<feature type="domain" description="Large ribosomal subunit protein bL25 beta" evidence="8">
    <location>
        <begin position="103"/>
        <end position="188"/>
    </location>
</feature>
<reference evidence="9 10" key="1">
    <citation type="journal article" date="2015" name="Nature">
        <title>rRNA introns, odd ribosomes, and small enigmatic genomes across a large radiation of phyla.</title>
        <authorList>
            <person name="Brown C.T."/>
            <person name="Hug L.A."/>
            <person name="Thomas B.C."/>
            <person name="Sharon I."/>
            <person name="Castelle C.J."/>
            <person name="Singh A."/>
            <person name="Wilkins M.J."/>
            <person name="Williams K.H."/>
            <person name="Banfield J.F."/>
        </authorList>
    </citation>
    <scope>NUCLEOTIDE SEQUENCE [LARGE SCALE GENOMIC DNA]</scope>
</reference>
<dbReference type="EMBL" id="LCNT01000001">
    <property type="protein sequence ID" value="KKU61798.1"/>
    <property type="molecule type" value="Genomic_DNA"/>
</dbReference>
<evidence type="ECO:0000256" key="4">
    <source>
        <dbReference type="ARBA" id="ARBA00023274"/>
    </source>
</evidence>
<comment type="caution">
    <text evidence="9">The sequence shown here is derived from an EMBL/GenBank/DDBJ whole genome shotgun (WGS) entry which is preliminary data.</text>
</comment>
<dbReference type="HAMAP" id="MF_01334">
    <property type="entry name" value="Ribosomal_bL25_CTC"/>
    <property type="match status" value="1"/>
</dbReference>
<evidence type="ECO:0000313" key="10">
    <source>
        <dbReference type="Proteomes" id="UP000033860"/>
    </source>
</evidence>
<dbReference type="GO" id="GO:0006412">
    <property type="term" value="P:translation"/>
    <property type="evidence" value="ECO:0007669"/>
    <property type="project" value="UniProtKB-UniRule"/>
</dbReference>
<evidence type="ECO:0000259" key="7">
    <source>
        <dbReference type="Pfam" id="PF01386"/>
    </source>
</evidence>
<feature type="compositionally biased region" description="Basic and acidic residues" evidence="6">
    <location>
        <begin position="187"/>
        <end position="196"/>
    </location>
</feature>
<organism evidence="9 10">
    <name type="scientific">Candidatus Beckwithbacteria bacterium GW2011_GWB1_47_15</name>
    <dbReference type="NCBI Taxonomy" id="1618371"/>
    <lineage>
        <taxon>Bacteria</taxon>
        <taxon>Candidatus Beckwithiibacteriota</taxon>
    </lineage>
</organism>
<feature type="compositionally biased region" description="Low complexity" evidence="6">
    <location>
        <begin position="197"/>
        <end position="215"/>
    </location>
</feature>
<accession>A0A0G1U672</accession>
<dbReference type="InterPro" id="IPR020930">
    <property type="entry name" value="Ribosomal_uL5_bac-type"/>
</dbReference>
<dbReference type="SUPFAM" id="SSF50715">
    <property type="entry name" value="Ribosomal protein L25-like"/>
    <property type="match status" value="1"/>
</dbReference>
<dbReference type="InterPro" id="IPR029751">
    <property type="entry name" value="Ribosomal_L25_dom"/>
</dbReference>
<dbReference type="GO" id="GO:0008097">
    <property type="term" value="F:5S rRNA binding"/>
    <property type="evidence" value="ECO:0007669"/>
    <property type="project" value="InterPro"/>
</dbReference>
<evidence type="ECO:0000256" key="5">
    <source>
        <dbReference type="HAMAP-Rule" id="MF_01334"/>
    </source>
</evidence>
<evidence type="ECO:0000256" key="1">
    <source>
        <dbReference type="ARBA" id="ARBA00022730"/>
    </source>
</evidence>
<dbReference type="Gene3D" id="2.170.120.20">
    <property type="entry name" value="Ribosomal protein L25, beta domain"/>
    <property type="match status" value="1"/>
</dbReference>
<evidence type="ECO:0000256" key="3">
    <source>
        <dbReference type="ARBA" id="ARBA00022980"/>
    </source>
</evidence>
<dbReference type="CDD" id="cd00495">
    <property type="entry name" value="Ribosomal_L25_TL5_CTC"/>
    <property type="match status" value="1"/>
</dbReference>
<comment type="similarity">
    <text evidence="5">Belongs to the bacterial ribosomal protein bL25 family. CTC subfamily.</text>
</comment>
<dbReference type="Proteomes" id="UP000033860">
    <property type="component" value="Unassembled WGS sequence"/>
</dbReference>
<dbReference type="PANTHER" id="PTHR33284:SF1">
    <property type="entry name" value="RIBOSOMAL PROTEIN L25_GLN-TRNA SYNTHETASE, ANTI-CODON-BINDING DOMAIN-CONTAINING PROTEIN"/>
    <property type="match status" value="1"/>
</dbReference>
<comment type="function">
    <text evidence="5">This is one of the proteins that binds to the 5S RNA in the ribosome where it forms part of the central protuberance.</text>
</comment>
<dbReference type="GO" id="GO:0003735">
    <property type="term" value="F:structural constituent of ribosome"/>
    <property type="evidence" value="ECO:0007669"/>
    <property type="project" value="InterPro"/>
</dbReference>
<dbReference type="InterPro" id="IPR020057">
    <property type="entry name" value="Ribosomal_bL25_b-dom"/>
</dbReference>
<dbReference type="InterPro" id="IPR020056">
    <property type="entry name" value="Rbsml_bL25/Gln-tRNA_synth_N"/>
</dbReference>
<dbReference type="Gene3D" id="2.40.240.10">
    <property type="entry name" value="Ribosomal Protein L25, Chain P"/>
    <property type="match status" value="1"/>
</dbReference>
<dbReference type="AlphaFoldDB" id="A0A0G1U672"/>
<keyword evidence="4 5" id="KW-0687">Ribonucleoprotein</keyword>
<dbReference type="PATRIC" id="fig|1618371.3.peg.14"/>
<keyword evidence="1 5" id="KW-0699">rRNA-binding</keyword>
<dbReference type="InterPro" id="IPR001021">
    <property type="entry name" value="Ribosomal_bL25_long"/>
</dbReference>
<dbReference type="NCBIfam" id="TIGR00731">
    <property type="entry name" value="bL25_bact_ctc"/>
    <property type="match status" value="1"/>
</dbReference>
<evidence type="ECO:0000256" key="6">
    <source>
        <dbReference type="SAM" id="MobiDB-lite"/>
    </source>
</evidence>
<dbReference type="GO" id="GO:0022625">
    <property type="term" value="C:cytosolic large ribosomal subunit"/>
    <property type="evidence" value="ECO:0007669"/>
    <property type="project" value="TreeGrafter"/>
</dbReference>
<sequence length="242" mass="26383">MATDKIKLSVIKRDLTGRKVKKLRREGVLPGNIYGKDVKSLAVQVPAKDFKAAFDQAGETGIIELKVDKETKARPALIHNVHLHPVTDELLHVDFHQVDLTKKVTVDIPIELTGEAPGVNKGGVLVQVLDEIEVEALPTDLPDKFVLDVSTLEEIGQGLTLKDIKVDAAKVKLVTENPEEIVVQIEEPAKEEEKPVEAAPAEGEAAAEAETAPAEGEAEKEGEKKEEEKPADKPKPEPKKEK</sequence>
<feature type="region of interest" description="Disordered" evidence="6">
    <location>
        <begin position="184"/>
        <end position="242"/>
    </location>
</feature>
<evidence type="ECO:0000256" key="2">
    <source>
        <dbReference type="ARBA" id="ARBA00022884"/>
    </source>
</evidence>
<feature type="domain" description="Large ribosomal subunit protein bL25 L25" evidence="7">
    <location>
        <begin position="8"/>
        <end position="95"/>
    </location>
</feature>
<dbReference type="Pfam" id="PF01386">
    <property type="entry name" value="Ribosomal_L25p"/>
    <property type="match status" value="1"/>
</dbReference>
<keyword evidence="3 5" id="KW-0689">Ribosomal protein</keyword>
<name>A0A0G1U672_9BACT</name>
<evidence type="ECO:0000259" key="8">
    <source>
        <dbReference type="Pfam" id="PF14693"/>
    </source>
</evidence>
<keyword evidence="2 5" id="KW-0694">RNA-binding</keyword>
<gene>
    <name evidence="5" type="primary">rplY</name>
    <name evidence="5" type="synonym">ctc</name>
    <name evidence="9" type="ORF">UX85_C0001G0012</name>
</gene>
<comment type="subunit">
    <text evidence="5">Part of the 50S ribosomal subunit; part of the 5S rRNA/L5/L18/L25 subcomplex. Contacts the 5S rRNA. Binds to the 5S rRNA independently of L5 and L18.</text>
</comment>
<evidence type="ECO:0000313" key="9">
    <source>
        <dbReference type="EMBL" id="KKU61798.1"/>
    </source>
</evidence>
<protein>
    <recommendedName>
        <fullName evidence="5">Large ribosomal subunit protein bL25</fullName>
    </recommendedName>
    <alternativeName>
        <fullName evidence="5">General stress protein CTC</fullName>
    </alternativeName>
</protein>
<dbReference type="PANTHER" id="PTHR33284">
    <property type="entry name" value="RIBOSOMAL PROTEIN L25/GLN-TRNA SYNTHETASE, ANTI-CODON-BINDING DOMAIN-CONTAINING PROTEIN"/>
    <property type="match status" value="1"/>
</dbReference>
<feature type="compositionally biased region" description="Basic and acidic residues" evidence="6">
    <location>
        <begin position="217"/>
        <end position="242"/>
    </location>
</feature>
<dbReference type="Pfam" id="PF14693">
    <property type="entry name" value="Ribosomal_TL5_C"/>
    <property type="match status" value="1"/>
</dbReference>
<dbReference type="InterPro" id="IPR011035">
    <property type="entry name" value="Ribosomal_bL25/Gln-tRNA_synth"/>
</dbReference>